<evidence type="ECO:0000256" key="3">
    <source>
        <dbReference type="PROSITE-ProRule" id="PRU00339"/>
    </source>
</evidence>
<dbReference type="CDD" id="cd02440">
    <property type="entry name" value="AdoMet_MTases"/>
    <property type="match status" value="1"/>
</dbReference>
<feature type="repeat" description="TPR" evidence="3">
    <location>
        <begin position="105"/>
        <end position="138"/>
    </location>
</feature>
<dbReference type="SMART" id="SM00028">
    <property type="entry name" value="TPR"/>
    <property type="match status" value="4"/>
</dbReference>
<dbReference type="EMBL" id="BMJI01000007">
    <property type="protein sequence ID" value="GGC89909.1"/>
    <property type="molecule type" value="Genomic_DNA"/>
</dbReference>
<keyword evidence="5" id="KW-1185">Reference proteome</keyword>
<dbReference type="Gene3D" id="3.40.50.150">
    <property type="entry name" value="Vaccinia Virus protein VP39"/>
    <property type="match status" value="1"/>
</dbReference>
<dbReference type="InterPro" id="IPR019734">
    <property type="entry name" value="TPR_rpt"/>
</dbReference>
<dbReference type="PANTHER" id="PTHR45586">
    <property type="entry name" value="TPR REPEAT-CONTAINING PROTEIN PA4667"/>
    <property type="match status" value="1"/>
</dbReference>
<keyword evidence="2 3" id="KW-0802">TPR repeat</keyword>
<dbReference type="Pfam" id="PF13489">
    <property type="entry name" value="Methyltransf_23"/>
    <property type="match status" value="1"/>
</dbReference>
<organism evidence="4 5">
    <name type="scientific">Tersicoccus solisilvae</name>
    <dbReference type="NCBI Taxonomy" id="1882339"/>
    <lineage>
        <taxon>Bacteria</taxon>
        <taxon>Bacillati</taxon>
        <taxon>Actinomycetota</taxon>
        <taxon>Actinomycetes</taxon>
        <taxon>Micrococcales</taxon>
        <taxon>Micrococcaceae</taxon>
        <taxon>Tersicoccus</taxon>
    </lineage>
</organism>
<dbReference type="Pfam" id="PF14559">
    <property type="entry name" value="TPR_19"/>
    <property type="match status" value="1"/>
</dbReference>
<dbReference type="SUPFAM" id="SSF53335">
    <property type="entry name" value="S-adenosyl-L-methionine-dependent methyltransferases"/>
    <property type="match status" value="1"/>
</dbReference>
<reference evidence="5" key="1">
    <citation type="journal article" date="2019" name="Int. J. Syst. Evol. Microbiol.">
        <title>The Global Catalogue of Microorganisms (GCM) 10K type strain sequencing project: providing services to taxonomists for standard genome sequencing and annotation.</title>
        <authorList>
            <consortium name="The Broad Institute Genomics Platform"/>
            <consortium name="The Broad Institute Genome Sequencing Center for Infectious Disease"/>
            <person name="Wu L."/>
            <person name="Ma J."/>
        </authorList>
    </citation>
    <scope>NUCLEOTIDE SEQUENCE [LARGE SCALE GENOMIC DNA]</scope>
    <source>
        <strain evidence="5">CGMCC 1.15480</strain>
    </source>
</reference>
<sequence>MSARDSYIAGRKALESGDSEAAFTLIAAAVSSKPDNAGWRASLGALMMTHGRLEEAIAQLRRAVEDAPGTARFRILLGRALNEANQVQEARTALLSATEVEADSVAAWAALGKFSRDQGDIDTAKRAFARVVELDPHQVSGHTALAALAEEEGDSRAELHHRRIVAELKSDHVPSQVMHAATLMKAGRYAEARERYQRVATLQPGHPGASAVVDELDRWASSGRPEGGVVSVDYYDAVYGKDNHYQEDGAALEHASHFSLICDLLVADGAQSIFDLGCGPGQFAQYLRSRSSIPYVGVDYSQVAIRSAIDRRVPDTEFRVSDIVASSLEDVPPIASIVCTEVLEHVLDDEALIAKIPEGHPCYFSVPSFHTFGHVRHFGDAVAVRQRYSRYLDDFKVTELKLGAGKNRLYVFSGRKKSTPNVD</sequence>
<accession>A0ABQ1P2I7</accession>
<dbReference type="SUPFAM" id="SSF48452">
    <property type="entry name" value="TPR-like"/>
    <property type="match status" value="1"/>
</dbReference>
<dbReference type="PANTHER" id="PTHR45586:SF1">
    <property type="entry name" value="LIPOPOLYSACCHARIDE ASSEMBLY PROTEIN B"/>
    <property type="match status" value="1"/>
</dbReference>
<protein>
    <recommendedName>
        <fullName evidence="6">Methyltransferase domain-containing protein</fullName>
    </recommendedName>
</protein>
<dbReference type="RefSeq" id="WP_188667818.1">
    <property type="nucleotide sequence ID" value="NZ_BMJI01000007.1"/>
</dbReference>
<evidence type="ECO:0000313" key="5">
    <source>
        <dbReference type="Proteomes" id="UP000597761"/>
    </source>
</evidence>
<dbReference type="InterPro" id="IPR051012">
    <property type="entry name" value="CellSynth/LPSAsmb/PSIAsmb"/>
</dbReference>
<dbReference type="Proteomes" id="UP000597761">
    <property type="component" value="Unassembled WGS sequence"/>
</dbReference>
<evidence type="ECO:0000256" key="1">
    <source>
        <dbReference type="ARBA" id="ARBA00022737"/>
    </source>
</evidence>
<dbReference type="Gene3D" id="1.25.40.10">
    <property type="entry name" value="Tetratricopeptide repeat domain"/>
    <property type="match status" value="1"/>
</dbReference>
<evidence type="ECO:0000313" key="4">
    <source>
        <dbReference type="EMBL" id="GGC89909.1"/>
    </source>
</evidence>
<evidence type="ECO:0008006" key="6">
    <source>
        <dbReference type="Google" id="ProtNLM"/>
    </source>
</evidence>
<dbReference type="InterPro" id="IPR011990">
    <property type="entry name" value="TPR-like_helical_dom_sf"/>
</dbReference>
<name>A0ABQ1P2I7_9MICC</name>
<dbReference type="InterPro" id="IPR029063">
    <property type="entry name" value="SAM-dependent_MTases_sf"/>
</dbReference>
<evidence type="ECO:0000256" key="2">
    <source>
        <dbReference type="ARBA" id="ARBA00022803"/>
    </source>
</evidence>
<dbReference type="PROSITE" id="PS50005">
    <property type="entry name" value="TPR"/>
    <property type="match status" value="1"/>
</dbReference>
<comment type="caution">
    <text evidence="4">The sequence shown here is derived from an EMBL/GenBank/DDBJ whole genome shotgun (WGS) entry which is preliminary data.</text>
</comment>
<proteinExistence type="predicted"/>
<keyword evidence="1" id="KW-0677">Repeat</keyword>
<gene>
    <name evidence="4" type="ORF">GCM10011512_16070</name>
</gene>